<name>A0A8K0HT65_9ROSA</name>
<sequence length="71" mass="7957">MVTVGTLTGLLSTVDSCDGGDSELSSRTGEEAFEILTVDGEEEEEEYQKEWRENNYTGQIIGHVRIWGKYP</sequence>
<dbReference type="AlphaFoldDB" id="A0A8K0HT65"/>
<protein>
    <submittedName>
        <fullName evidence="1">Uncharacterized protein</fullName>
    </submittedName>
</protein>
<dbReference type="EMBL" id="VOIH02000001">
    <property type="protein sequence ID" value="KAF3457893.1"/>
    <property type="molecule type" value="Genomic_DNA"/>
</dbReference>
<reference evidence="1" key="1">
    <citation type="submission" date="2020-03" db="EMBL/GenBank/DDBJ databases">
        <title>A high-quality chromosome-level genome assembly of a woody plant with both climbing and erect habits, Rhamnella rubrinervis.</title>
        <authorList>
            <person name="Lu Z."/>
            <person name="Yang Y."/>
            <person name="Zhu X."/>
            <person name="Sun Y."/>
        </authorList>
    </citation>
    <scope>NUCLEOTIDE SEQUENCE</scope>
    <source>
        <strain evidence="1">BYM</strain>
        <tissue evidence="1">Leaf</tissue>
    </source>
</reference>
<accession>A0A8K0HT65</accession>
<keyword evidence="2" id="KW-1185">Reference proteome</keyword>
<evidence type="ECO:0000313" key="1">
    <source>
        <dbReference type="EMBL" id="KAF3457893.1"/>
    </source>
</evidence>
<organism evidence="1 2">
    <name type="scientific">Rhamnella rubrinervis</name>
    <dbReference type="NCBI Taxonomy" id="2594499"/>
    <lineage>
        <taxon>Eukaryota</taxon>
        <taxon>Viridiplantae</taxon>
        <taxon>Streptophyta</taxon>
        <taxon>Embryophyta</taxon>
        <taxon>Tracheophyta</taxon>
        <taxon>Spermatophyta</taxon>
        <taxon>Magnoliopsida</taxon>
        <taxon>eudicotyledons</taxon>
        <taxon>Gunneridae</taxon>
        <taxon>Pentapetalae</taxon>
        <taxon>rosids</taxon>
        <taxon>fabids</taxon>
        <taxon>Rosales</taxon>
        <taxon>Rhamnaceae</taxon>
        <taxon>rhamnoid group</taxon>
        <taxon>Rhamneae</taxon>
        <taxon>Rhamnella</taxon>
    </lineage>
</organism>
<evidence type="ECO:0000313" key="2">
    <source>
        <dbReference type="Proteomes" id="UP000796880"/>
    </source>
</evidence>
<comment type="caution">
    <text evidence="1">The sequence shown here is derived from an EMBL/GenBank/DDBJ whole genome shotgun (WGS) entry which is preliminary data.</text>
</comment>
<proteinExistence type="predicted"/>
<gene>
    <name evidence="1" type="ORF">FNV43_RR02553</name>
</gene>
<dbReference type="Proteomes" id="UP000796880">
    <property type="component" value="Unassembled WGS sequence"/>
</dbReference>